<evidence type="ECO:0000256" key="1">
    <source>
        <dbReference type="ARBA" id="ARBA00022729"/>
    </source>
</evidence>
<protein>
    <submittedName>
        <fullName evidence="3">VCBS repeat-containing protein</fullName>
    </submittedName>
</protein>
<dbReference type="RefSeq" id="WP_261495081.1">
    <property type="nucleotide sequence ID" value="NZ_JAOCQF010000001.1"/>
</dbReference>
<organism evidence="3 4">
    <name type="scientific">Albidovulum sediminis</name>
    <dbReference type="NCBI Taxonomy" id="3066345"/>
    <lineage>
        <taxon>Bacteria</taxon>
        <taxon>Pseudomonadati</taxon>
        <taxon>Pseudomonadota</taxon>
        <taxon>Alphaproteobacteria</taxon>
        <taxon>Rhodobacterales</taxon>
        <taxon>Paracoccaceae</taxon>
        <taxon>Albidovulum</taxon>
    </lineage>
</organism>
<dbReference type="Proteomes" id="UP001205601">
    <property type="component" value="Unassembled WGS sequence"/>
</dbReference>
<dbReference type="Pfam" id="PF13517">
    <property type="entry name" value="FG-GAP_3"/>
    <property type="match status" value="1"/>
</dbReference>
<reference evidence="4" key="1">
    <citation type="submission" date="2023-07" db="EMBL/GenBank/DDBJ databases">
        <title>Defluviimonas sediminis sp. nov., isolated from mangrove sediment.</title>
        <authorList>
            <person name="Liu L."/>
            <person name="Li J."/>
            <person name="Huang Y."/>
            <person name="Pan J."/>
            <person name="Li M."/>
        </authorList>
    </citation>
    <scope>NUCLEOTIDE SEQUENCE [LARGE SCALE GENOMIC DNA]</scope>
    <source>
        <strain evidence="4">FT324</strain>
    </source>
</reference>
<name>A0ABT2NL82_9RHOB</name>
<keyword evidence="1 2" id="KW-0732">Signal</keyword>
<feature type="chain" id="PRO_5045563829" evidence="2">
    <location>
        <begin position="20"/>
        <end position="230"/>
    </location>
</feature>
<evidence type="ECO:0000313" key="3">
    <source>
        <dbReference type="EMBL" id="MCT8329665.1"/>
    </source>
</evidence>
<gene>
    <name evidence="3" type="ORF">N5I32_09095</name>
</gene>
<feature type="signal peptide" evidence="2">
    <location>
        <begin position="1"/>
        <end position="19"/>
    </location>
</feature>
<comment type="caution">
    <text evidence="3">The sequence shown here is derived from an EMBL/GenBank/DDBJ whole genome shotgun (WGS) entry which is preliminary data.</text>
</comment>
<evidence type="ECO:0000313" key="4">
    <source>
        <dbReference type="Proteomes" id="UP001205601"/>
    </source>
</evidence>
<dbReference type="EMBL" id="JAOCQF010000001">
    <property type="protein sequence ID" value="MCT8329665.1"/>
    <property type="molecule type" value="Genomic_DNA"/>
</dbReference>
<dbReference type="InterPro" id="IPR013517">
    <property type="entry name" value="FG-GAP"/>
</dbReference>
<keyword evidence="4" id="KW-1185">Reference proteome</keyword>
<proteinExistence type="predicted"/>
<dbReference type="SUPFAM" id="SSF69318">
    <property type="entry name" value="Integrin alpha N-terminal domain"/>
    <property type="match status" value="1"/>
</dbReference>
<dbReference type="InterPro" id="IPR028994">
    <property type="entry name" value="Integrin_alpha_N"/>
</dbReference>
<sequence length="230" mass="23919">MRGAAMVLAVVLAGTSAAAEITGARYADPTGRYDHGALGDGFEFGALVLATTAGRLRLTLPQARVFEDTAPRLADLDGDGAPEVIVVETDMGRGARLSVYGEAGLIAATGYIGRTHRWLAPVGAADLDGDGTVEIAYVETPHLGRILRVVRLEGDRLVPVAEAAGLTNHRYGEPAIEGGIRRCGGRPAIVTADAGWEHVVATELVGGRLVSRRLGPYRGPDSLKTPAGCS</sequence>
<evidence type="ECO:0000256" key="2">
    <source>
        <dbReference type="SAM" id="SignalP"/>
    </source>
</evidence>
<accession>A0ABT2NL82</accession>